<protein>
    <submittedName>
        <fullName evidence="1">Uncharacterized protein</fullName>
    </submittedName>
</protein>
<name>A0A1F5EL27_9BACT</name>
<dbReference type="AlphaFoldDB" id="A0A1F5EL27"/>
<sequence length="100" mass="11211">MPKHDLFLLVDYDVIKSKACFSTNIQQEKVADVIVNFLRTQIGAGRDTSEANILDLYEVDLLLDLSTDTFSVSSNCGNLGLRDGILHHLFTKLRIAQKDN</sequence>
<evidence type="ECO:0000313" key="2">
    <source>
        <dbReference type="Proteomes" id="UP000186670"/>
    </source>
</evidence>
<organism evidence="1 2">
    <name type="scientific">Candidatus Campbellbacteria bacterium RIFCSPHIGHO2_01_FULL_34_10</name>
    <dbReference type="NCBI Taxonomy" id="1797577"/>
    <lineage>
        <taxon>Bacteria</taxon>
        <taxon>Candidatus Campbelliibacteriota</taxon>
    </lineage>
</organism>
<accession>A0A1F5EL27</accession>
<gene>
    <name evidence="1" type="ORF">A2811_00710</name>
</gene>
<proteinExistence type="predicted"/>
<reference evidence="1 2" key="1">
    <citation type="journal article" date="2016" name="Nat. Commun.">
        <title>Thousands of microbial genomes shed light on interconnected biogeochemical processes in an aquifer system.</title>
        <authorList>
            <person name="Anantharaman K."/>
            <person name="Brown C.T."/>
            <person name="Hug L.A."/>
            <person name="Sharon I."/>
            <person name="Castelle C.J."/>
            <person name="Probst A.J."/>
            <person name="Thomas B.C."/>
            <person name="Singh A."/>
            <person name="Wilkins M.J."/>
            <person name="Karaoz U."/>
            <person name="Brodie E.L."/>
            <person name="Williams K.H."/>
            <person name="Hubbard S.S."/>
            <person name="Banfield J.F."/>
        </authorList>
    </citation>
    <scope>NUCLEOTIDE SEQUENCE [LARGE SCALE GENOMIC DNA]</scope>
</reference>
<evidence type="ECO:0000313" key="1">
    <source>
        <dbReference type="EMBL" id="OGD68117.1"/>
    </source>
</evidence>
<comment type="caution">
    <text evidence="1">The sequence shown here is derived from an EMBL/GenBank/DDBJ whole genome shotgun (WGS) entry which is preliminary data.</text>
</comment>
<dbReference type="EMBL" id="MEZZ01000039">
    <property type="protein sequence ID" value="OGD68117.1"/>
    <property type="molecule type" value="Genomic_DNA"/>
</dbReference>
<dbReference type="Proteomes" id="UP000186670">
    <property type="component" value="Unassembled WGS sequence"/>
</dbReference>